<evidence type="ECO:0000256" key="1">
    <source>
        <dbReference type="SAM" id="SignalP"/>
    </source>
</evidence>
<organism evidence="2 3">
    <name type="scientific">Chryseobacterium aquaeductus</name>
    <dbReference type="NCBI Taxonomy" id="2675056"/>
    <lineage>
        <taxon>Bacteria</taxon>
        <taxon>Pseudomonadati</taxon>
        <taxon>Bacteroidota</taxon>
        <taxon>Flavobacteriia</taxon>
        <taxon>Flavobacteriales</taxon>
        <taxon>Weeksellaceae</taxon>
        <taxon>Chryseobacterium group</taxon>
        <taxon>Chryseobacterium</taxon>
    </lineage>
</organism>
<proteinExistence type="predicted"/>
<comment type="caution">
    <text evidence="2">The sequence shown here is derived from an EMBL/GenBank/DDBJ whole genome shotgun (WGS) entry which is preliminary data.</text>
</comment>
<dbReference type="RefSeq" id="WP_162087107.1">
    <property type="nucleotide sequence ID" value="NZ_CAJIMS010000001.1"/>
</dbReference>
<keyword evidence="1" id="KW-0732">Signal</keyword>
<evidence type="ECO:0000313" key="3">
    <source>
        <dbReference type="Proteomes" id="UP000662618"/>
    </source>
</evidence>
<dbReference type="PROSITE" id="PS51257">
    <property type="entry name" value="PROKAR_LIPOPROTEIN"/>
    <property type="match status" value="1"/>
</dbReference>
<dbReference type="Proteomes" id="UP000662618">
    <property type="component" value="Unassembled WGS sequence"/>
</dbReference>
<feature type="signal peptide" evidence="1">
    <location>
        <begin position="1"/>
        <end position="20"/>
    </location>
</feature>
<gene>
    <name evidence="2" type="ORF">CHRY9390_00592</name>
</gene>
<evidence type="ECO:0000313" key="2">
    <source>
        <dbReference type="EMBL" id="CAD7800173.1"/>
    </source>
</evidence>
<dbReference type="EMBL" id="CAJIMS010000001">
    <property type="protein sequence ID" value="CAD7800173.1"/>
    <property type="molecule type" value="Genomic_DNA"/>
</dbReference>
<accession>A0A9N8MEV0</accession>
<dbReference type="AlphaFoldDB" id="A0A9N8MEV0"/>
<sequence>MKAKILVLFSIFLMVFSCKGKDGNSSSEVVLKSEIQNYKEIKFTVKSDYKEGTENSLDLSFNDFLFRINLIDERAYLKADYKNKTVKDFQPVIYNYTYDSDFLNAEKRIKILFNGKDGYLFLPSYTEEFENFNVYKFDQENLSFYQTLALENLQCRDWVLEAENKSEIVFFVTDKATKTRCNFTKQEPYPVSDANEKQNIEPLKNHNTSANIYGKVLDEFVSDLNSDGKKDKIVVYQNEDGKDEFEKEHFNLILKVVLSGNGSSMTEKSNSQLIFPSQSNCVSEGFSNIVSKGNYFTIEQQTCYDYNIIVDSYSTFKVIGSEIYLYKYGETYFDKSNHEKKIPEKIWDEKKIGKVKFEEVDSKFLMNLRNKK</sequence>
<protein>
    <recommendedName>
        <fullName evidence="4">YARHG domain-containing protein</fullName>
    </recommendedName>
</protein>
<feature type="chain" id="PRO_5040204977" description="YARHG domain-containing protein" evidence="1">
    <location>
        <begin position="21"/>
        <end position="372"/>
    </location>
</feature>
<keyword evidence="3" id="KW-1185">Reference proteome</keyword>
<reference evidence="2" key="1">
    <citation type="submission" date="2020-12" db="EMBL/GenBank/DDBJ databases">
        <authorList>
            <person name="Rodrigo-Torres L."/>
            <person name="Arahal R. D."/>
            <person name="Lucena T."/>
        </authorList>
    </citation>
    <scope>NUCLEOTIDE SEQUENCE</scope>
    <source>
        <strain evidence="2">CECT 9390</strain>
    </source>
</reference>
<name>A0A9N8MEV0_9FLAO</name>
<evidence type="ECO:0008006" key="4">
    <source>
        <dbReference type="Google" id="ProtNLM"/>
    </source>
</evidence>